<evidence type="ECO:0000313" key="3">
    <source>
        <dbReference type="EMBL" id="THD19539.1"/>
    </source>
</evidence>
<name>A0A4E0QWR7_FASHE</name>
<evidence type="ECO:0000256" key="1">
    <source>
        <dbReference type="SAM" id="SignalP"/>
    </source>
</evidence>
<accession>A0A4E0QWR7</accession>
<feature type="domain" description="C2H2-type" evidence="2">
    <location>
        <begin position="28"/>
        <end position="49"/>
    </location>
</feature>
<dbReference type="Gene3D" id="3.30.160.60">
    <property type="entry name" value="Classic Zinc Finger"/>
    <property type="match status" value="1"/>
</dbReference>
<gene>
    <name evidence="3" type="ORF">D915_009785</name>
</gene>
<feature type="chain" id="PRO_5020038690" evidence="1">
    <location>
        <begin position="23"/>
        <end position="100"/>
    </location>
</feature>
<dbReference type="AlphaFoldDB" id="A0A4E0QWR7"/>
<evidence type="ECO:0000259" key="2">
    <source>
        <dbReference type="PROSITE" id="PS00028"/>
    </source>
</evidence>
<dbReference type="InterPro" id="IPR013087">
    <property type="entry name" value="Znf_C2H2_type"/>
</dbReference>
<dbReference type="SMART" id="SM00355">
    <property type="entry name" value="ZnF_C2H2"/>
    <property type="match status" value="2"/>
</dbReference>
<feature type="domain" description="C2H2-type" evidence="2">
    <location>
        <begin position="57"/>
        <end position="78"/>
    </location>
</feature>
<keyword evidence="1" id="KW-0732">Signal</keyword>
<reference evidence="3" key="1">
    <citation type="submission" date="2019-03" db="EMBL/GenBank/DDBJ databases">
        <title>Improved annotation for the trematode Fasciola hepatica.</title>
        <authorList>
            <person name="Choi Y.-J."/>
            <person name="Martin J."/>
            <person name="Mitreva M."/>
        </authorList>
    </citation>
    <scope>NUCLEOTIDE SEQUENCE [LARGE SCALE GENOMIC DNA]</scope>
</reference>
<dbReference type="SUPFAM" id="SSF57667">
    <property type="entry name" value="beta-beta-alpha zinc fingers"/>
    <property type="match status" value="1"/>
</dbReference>
<protein>
    <submittedName>
        <fullName evidence="3">Zinc finger protein</fullName>
    </submittedName>
</protein>
<organism evidence="3 4">
    <name type="scientific">Fasciola hepatica</name>
    <name type="common">Liver fluke</name>
    <dbReference type="NCBI Taxonomy" id="6192"/>
    <lineage>
        <taxon>Eukaryota</taxon>
        <taxon>Metazoa</taxon>
        <taxon>Spiralia</taxon>
        <taxon>Lophotrochozoa</taxon>
        <taxon>Platyhelminthes</taxon>
        <taxon>Trematoda</taxon>
        <taxon>Digenea</taxon>
        <taxon>Plagiorchiida</taxon>
        <taxon>Echinostomata</taxon>
        <taxon>Echinostomatoidea</taxon>
        <taxon>Fasciolidae</taxon>
        <taxon>Fasciola</taxon>
    </lineage>
</organism>
<dbReference type="EMBL" id="JXXN02006179">
    <property type="protein sequence ID" value="THD19539.1"/>
    <property type="molecule type" value="Genomic_DNA"/>
</dbReference>
<dbReference type="PROSITE" id="PS00028">
    <property type="entry name" value="ZINC_FINGER_C2H2_1"/>
    <property type="match status" value="2"/>
</dbReference>
<sequence>MCCVRLARPIVLMCLFICLLLSDSIILCSPCSMIFPSKFALLEHNLTAHNTSKIFACPDCLKCFPDAETRRIHHQAEHMVPAAVLNMCAANKDMAQSSQN</sequence>
<evidence type="ECO:0000313" key="4">
    <source>
        <dbReference type="Proteomes" id="UP000230066"/>
    </source>
</evidence>
<dbReference type="InterPro" id="IPR036236">
    <property type="entry name" value="Znf_C2H2_sf"/>
</dbReference>
<keyword evidence="4" id="KW-1185">Reference proteome</keyword>
<proteinExistence type="predicted"/>
<feature type="signal peptide" evidence="1">
    <location>
        <begin position="1"/>
        <end position="22"/>
    </location>
</feature>
<comment type="caution">
    <text evidence="3">The sequence shown here is derived from an EMBL/GenBank/DDBJ whole genome shotgun (WGS) entry which is preliminary data.</text>
</comment>
<dbReference type="Proteomes" id="UP000230066">
    <property type="component" value="Unassembled WGS sequence"/>
</dbReference>